<dbReference type="EMBL" id="CALSGD010000262">
    <property type="protein sequence ID" value="CAH6777213.1"/>
    <property type="molecule type" value="Genomic_DNA"/>
</dbReference>
<feature type="transmembrane region" description="Helical" evidence="12">
    <location>
        <begin position="443"/>
        <end position="471"/>
    </location>
</feature>
<evidence type="ECO:0000256" key="2">
    <source>
        <dbReference type="ARBA" id="ARBA00007168"/>
    </source>
</evidence>
<dbReference type="AlphaFoldDB" id="A0AAU9YQW9"/>
<keyword evidence="3" id="KW-0813">Transport</keyword>
<comment type="catalytic activity">
    <reaction evidence="10">
        <text>choline(out) + n H(+)(in) = choline(in) + n H(+)(out)</text>
        <dbReference type="Rhea" id="RHEA:75463"/>
        <dbReference type="ChEBI" id="CHEBI:15354"/>
        <dbReference type="ChEBI" id="CHEBI:15378"/>
    </reaction>
</comment>
<keyword evidence="6 12" id="KW-0812">Transmembrane</keyword>
<sequence length="701" mass="80026">MVSVLHVRPKRGSPEDLSCTDVLCCMIFILFVMGYVLLGLVAWTYGDPRRVAYPTDSQGQFCGQKGTPNENKTILFYFNLFRCTSSSMMLRLQCPTTQICVSRCPERFLTYLEMIFLNEKDKNYWEYYRQFCKATASPAKSLSDLSRGDCPPAVYPSRPFLQRCLPDFSTINGTLTLGSRTELEDGSGNTRNVIELREATNGISKILDARTIGLKVFEDYATTWKWILIGLTVAMALSWTFLILLRFTAGFLFWVFMLGVLGIVGYGIWYCYLAYSGLEQRPQSAIMIDDIGVQSSIRMLFRLKETWFSMLIILCVIEAIIIIVLIFLRSRIRIAITLLKEGSKAIGYIPSTLIYPILTFILLSICISYWAVTAVFLATSGVPIFKVMVPEGECIHEDEICDPEIFPRTNIPNVCPGASCNFVSYGGRSEYHNYMVTFQIYNLFAFLWLINFVIALGQCALAGAFASYYWALRKPEDIPRYPLFTAFGRAVRYHTGSLAFGSLILASVQVFKVIAEYLDRRLKKAQNRVSKFLQRCLRCCFWCLEKMVKFLNRNAYIMIALYGKNFCASTKEAFNLLMRNILKVAVTDEVTHFVLLLGKILVSGIVGLLAFLLFTERLQRIVEGPTTLNYYWVPFLTLVLGSYLIAHGFFSVYSMCIETIFICFCEDLERNDGSPEKPYFVTPSLHRILTKKRPIPQRQRE</sequence>
<keyword evidence="14" id="KW-1185">Reference proteome</keyword>
<feature type="transmembrane region" description="Helical" evidence="12">
    <location>
        <begin position="251"/>
        <end position="275"/>
    </location>
</feature>
<evidence type="ECO:0000313" key="14">
    <source>
        <dbReference type="Proteomes" id="UP001152836"/>
    </source>
</evidence>
<keyword evidence="7 12" id="KW-1133">Transmembrane helix</keyword>
<reference evidence="13" key="1">
    <citation type="submission" date="2022-06" db="EMBL/GenBank/DDBJ databases">
        <authorList>
            <person name="Andreotti S."/>
            <person name="Wyler E."/>
        </authorList>
    </citation>
    <scope>NUCLEOTIDE SEQUENCE</scope>
</reference>
<dbReference type="GO" id="GO:0005886">
    <property type="term" value="C:plasma membrane"/>
    <property type="evidence" value="ECO:0007669"/>
    <property type="project" value="UniProtKB-SubCell"/>
</dbReference>
<feature type="transmembrane region" description="Helical" evidence="12">
    <location>
        <begin position="353"/>
        <end position="378"/>
    </location>
</feature>
<comment type="subcellular location">
    <subcellularLocation>
        <location evidence="1 12">Cell membrane</location>
        <topology evidence="1 12">Multi-pass membrane protein</topology>
    </subcellularLocation>
</comment>
<evidence type="ECO:0000256" key="5">
    <source>
        <dbReference type="ARBA" id="ARBA00022475"/>
    </source>
</evidence>
<evidence type="ECO:0000256" key="6">
    <source>
        <dbReference type="ARBA" id="ARBA00022692"/>
    </source>
</evidence>
<dbReference type="InterPro" id="IPR007603">
    <property type="entry name" value="Choline_transptr-like"/>
</dbReference>
<organism evidence="13 14">
    <name type="scientific">Phodopus roborovskii</name>
    <name type="common">Roborovski's desert hamster</name>
    <name type="synonym">Cricetulus roborovskii</name>
    <dbReference type="NCBI Taxonomy" id="109678"/>
    <lineage>
        <taxon>Eukaryota</taxon>
        <taxon>Metazoa</taxon>
        <taxon>Chordata</taxon>
        <taxon>Craniata</taxon>
        <taxon>Vertebrata</taxon>
        <taxon>Euteleostomi</taxon>
        <taxon>Mammalia</taxon>
        <taxon>Eutheria</taxon>
        <taxon>Euarchontoglires</taxon>
        <taxon>Glires</taxon>
        <taxon>Rodentia</taxon>
        <taxon>Myomorpha</taxon>
        <taxon>Muroidea</taxon>
        <taxon>Cricetidae</taxon>
        <taxon>Cricetinae</taxon>
        <taxon>Phodopus</taxon>
    </lineage>
</organism>
<evidence type="ECO:0000256" key="4">
    <source>
        <dbReference type="ARBA" id="ARBA00022449"/>
    </source>
</evidence>
<keyword evidence="5" id="KW-1003">Cell membrane</keyword>
<feature type="transmembrane region" description="Helical" evidence="12">
    <location>
        <begin position="630"/>
        <end position="650"/>
    </location>
</feature>
<dbReference type="Proteomes" id="UP001152836">
    <property type="component" value="Unassembled WGS sequence"/>
</dbReference>
<dbReference type="GO" id="GO:0015101">
    <property type="term" value="F:organic cation transmembrane transporter activity"/>
    <property type="evidence" value="ECO:0007669"/>
    <property type="project" value="UniProtKB-ARBA"/>
</dbReference>
<keyword evidence="4" id="KW-0050">Antiport</keyword>
<evidence type="ECO:0000256" key="10">
    <source>
        <dbReference type="ARBA" id="ARBA00035093"/>
    </source>
</evidence>
<evidence type="ECO:0000256" key="9">
    <source>
        <dbReference type="ARBA" id="ARBA00023180"/>
    </source>
</evidence>
<feature type="transmembrane region" description="Helical" evidence="12">
    <location>
        <begin position="593"/>
        <end position="614"/>
    </location>
</feature>
<evidence type="ECO:0000256" key="11">
    <source>
        <dbReference type="ARBA" id="ARBA00037726"/>
    </source>
</evidence>
<evidence type="ECO:0000256" key="8">
    <source>
        <dbReference type="ARBA" id="ARBA00023136"/>
    </source>
</evidence>
<evidence type="ECO:0000256" key="3">
    <source>
        <dbReference type="ARBA" id="ARBA00022448"/>
    </source>
</evidence>
<comment type="similarity">
    <text evidence="2 12">Belongs to the CTL (choline transporter-like) family.</text>
</comment>
<feature type="transmembrane region" description="Helical" evidence="12">
    <location>
        <begin position="226"/>
        <end position="245"/>
    </location>
</feature>
<feature type="transmembrane region" description="Helical" evidence="12">
    <location>
        <begin position="307"/>
        <end position="328"/>
    </location>
</feature>
<evidence type="ECO:0000256" key="12">
    <source>
        <dbReference type="RuleBase" id="RU368066"/>
    </source>
</evidence>
<accession>A0AAU9YQW9</accession>
<comment type="function">
    <text evidence="11">Choline/H+ antiporter.</text>
</comment>
<dbReference type="PANTHER" id="PTHR12385:SF42">
    <property type="entry name" value="CHOLINE TRANSPORTER-LIKE PROTEIN 5"/>
    <property type="match status" value="1"/>
</dbReference>
<dbReference type="Pfam" id="PF04515">
    <property type="entry name" value="Choline_transpo"/>
    <property type="match status" value="1"/>
</dbReference>
<dbReference type="PANTHER" id="PTHR12385">
    <property type="entry name" value="CHOLINE TRANSPORTER-LIKE (SLC FAMILY 44)"/>
    <property type="match status" value="1"/>
</dbReference>
<dbReference type="GO" id="GO:0015297">
    <property type="term" value="F:antiporter activity"/>
    <property type="evidence" value="ECO:0007669"/>
    <property type="project" value="UniProtKB-KW"/>
</dbReference>
<evidence type="ECO:0000256" key="1">
    <source>
        <dbReference type="ARBA" id="ARBA00004651"/>
    </source>
</evidence>
<evidence type="ECO:0000313" key="13">
    <source>
        <dbReference type="EMBL" id="CAH6777213.1"/>
    </source>
</evidence>
<evidence type="ECO:0000256" key="7">
    <source>
        <dbReference type="ARBA" id="ARBA00022989"/>
    </source>
</evidence>
<feature type="transmembrane region" description="Helical" evidence="12">
    <location>
        <begin position="20"/>
        <end position="43"/>
    </location>
</feature>
<proteinExistence type="inferred from homology"/>
<feature type="transmembrane region" description="Helical" evidence="12">
    <location>
        <begin position="491"/>
        <end position="514"/>
    </location>
</feature>
<comment type="caution">
    <text evidence="13">The sequence shown here is derived from an EMBL/GenBank/DDBJ whole genome shotgun (WGS) entry which is preliminary data.</text>
</comment>
<gene>
    <name evidence="13" type="primary">Slc44a5</name>
    <name evidence="13" type="ORF">PHOROB_LOCUS1164</name>
</gene>
<keyword evidence="8 12" id="KW-0472">Membrane</keyword>
<protein>
    <recommendedName>
        <fullName evidence="12">Choline transporter-like protein</fullName>
    </recommendedName>
</protein>
<comment type="function">
    <text evidence="12">Choline transporter.</text>
</comment>
<keyword evidence="9" id="KW-0325">Glycoprotein</keyword>
<name>A0AAU9YQW9_PHORO</name>